<evidence type="ECO:0000256" key="7">
    <source>
        <dbReference type="ARBA" id="ARBA00022840"/>
    </source>
</evidence>
<dbReference type="SUPFAM" id="SSF47060">
    <property type="entry name" value="S15/NS1 RNA-binding domain"/>
    <property type="match status" value="1"/>
</dbReference>
<dbReference type="PROSITE" id="PS51185">
    <property type="entry name" value="WHEP_TRS_2"/>
    <property type="match status" value="1"/>
</dbReference>
<dbReference type="PANTHER" id="PTHR45765">
    <property type="entry name" value="METHIONINE--TRNA LIGASE"/>
    <property type="match status" value="1"/>
</dbReference>
<evidence type="ECO:0000256" key="12">
    <source>
        <dbReference type="ARBA" id="ARBA00047364"/>
    </source>
</evidence>
<comment type="similarity">
    <text evidence="2 13">Belongs to the class-I aminoacyl-tRNA synthetase family.</text>
</comment>
<feature type="domain" description="WHEP-TRS" evidence="16">
    <location>
        <begin position="886"/>
        <end position="942"/>
    </location>
</feature>
<evidence type="ECO:0000259" key="16">
    <source>
        <dbReference type="PROSITE" id="PS51185"/>
    </source>
</evidence>
<evidence type="ECO:0000256" key="13">
    <source>
        <dbReference type="RuleBase" id="RU363039"/>
    </source>
</evidence>
<evidence type="ECO:0000256" key="4">
    <source>
        <dbReference type="ARBA" id="ARBA00018335"/>
    </source>
</evidence>
<dbReference type="CDD" id="cd00814">
    <property type="entry name" value="MetRS_core"/>
    <property type="match status" value="1"/>
</dbReference>
<gene>
    <name evidence="18" type="primary">LOC106472771</name>
</gene>
<dbReference type="Proteomes" id="UP000694941">
    <property type="component" value="Unplaced"/>
</dbReference>
<dbReference type="InterPro" id="IPR041872">
    <property type="entry name" value="Anticodon_Met"/>
</dbReference>
<evidence type="ECO:0000256" key="1">
    <source>
        <dbReference type="ARBA" id="ARBA00004496"/>
    </source>
</evidence>
<keyword evidence="5 13" id="KW-0436">Ligase</keyword>
<dbReference type="InterPro" id="IPR014758">
    <property type="entry name" value="Met-tRNA_synth"/>
</dbReference>
<evidence type="ECO:0000256" key="8">
    <source>
        <dbReference type="ARBA" id="ARBA00022884"/>
    </source>
</evidence>
<dbReference type="PROSITE" id="PS00762">
    <property type="entry name" value="WHEP_TRS_1"/>
    <property type="match status" value="1"/>
</dbReference>
<feature type="region of interest" description="Disordered" evidence="14">
    <location>
        <begin position="845"/>
        <end position="879"/>
    </location>
</feature>
<feature type="signal peptide" evidence="15">
    <location>
        <begin position="1"/>
        <end position="18"/>
    </location>
</feature>
<dbReference type="PANTHER" id="PTHR45765:SF1">
    <property type="entry name" value="METHIONINE--TRNA LIGASE, CYTOPLASMIC"/>
    <property type="match status" value="1"/>
</dbReference>
<keyword evidence="7 13" id="KW-0067">ATP-binding</keyword>
<sequence length="950" mass="108542">MKLNIILKNLCSLKTVIAAGITDAQVEIVKIPPKASCSGFCNNVSTSSPISRPPVLELPSSECLFSANAICWYLFHQRESGNNTTFDPITEEWLEWESNCLQPYVTTFIANFFENNKLNDALFSTLMNHLQYLDSFLTSTPHFPRSSASGTLPGIGDVVIWSTVYPVITDEKLGADTVKKFSSLCRWFHEIGLNESFKEAVRYVFGEKKPSACKETLIEKDPLLHNFALSTQRGKLVPQVINSSDVEMNTSQVEEDVISQEEMFVVFKNWLKGKSFMPKKSEEKFPILPQEGERNILVTSALPYVNNVPHLGNIIGAVLSADVFARYCRNRNYVTLYICGTDEYGTATETKALEEGVTPWEICNKYHRLHKEVYQWFNISFDYFGRTTTDWQKQIAQDIFLKLYAKNYLFEDTVEQLFCEKCHRFLADRFVLGVCPFCLYDDARGDQCDKCGRLINAVELKEPKCKVCSSTPILKTSRHLFLDLPKLQPDLHTWLDQSCESGYWTNTAKVITYSWLKEGLKPRCLTRDLKWGIPVPVKGYEGKVFYVWFDAPIGYLSITASYTDQWENWWKQPEKVQLYQFMAKDNVPFHSIIFPASIIGTKEKFTMVNHLIAVEYLNYENDKFSKSRGIGVFGTDAKETGIPSDVWRFYLLSLRPESQDSSFSWNDLLLKNNSELLNNFGNFVNRALMFLANNFSCVIPEMKINEEDKMLLVRVNRELQSYIELMEKVKLRDAIRPVFSISRLGNQHIQSNKPWEHVKGSNEQRERAGTVMGLCANIACLLATLIEPYMPETSTKLKQQLNTTPDCHVITSFFTCCLPSGHKIDYPKPLFKKLETSFIEDLKKKFAGDEQPKEKSPSKKMSSKGGKSTSVVEPSTQIHDTVDQASLDHLTDLVAKQGNLVRDLKSRKAEKAEIEREVQQLLELKRQLALASGKDPNEVSGQQKKKNRKK</sequence>
<evidence type="ECO:0000256" key="3">
    <source>
        <dbReference type="ARBA" id="ARBA00012838"/>
    </source>
</evidence>
<accession>A0ABM1BUG2</accession>
<dbReference type="CDD" id="cd07957">
    <property type="entry name" value="Anticodon_Ia_Met"/>
    <property type="match status" value="1"/>
</dbReference>
<dbReference type="InterPro" id="IPR029038">
    <property type="entry name" value="MetRS_Zn"/>
</dbReference>
<reference evidence="18" key="1">
    <citation type="submission" date="2025-08" db="UniProtKB">
        <authorList>
            <consortium name="RefSeq"/>
        </authorList>
    </citation>
    <scope>IDENTIFICATION</scope>
    <source>
        <tissue evidence="18">Muscle</tissue>
    </source>
</reference>
<dbReference type="HAMAP" id="MF_00098">
    <property type="entry name" value="Met_tRNA_synth_type1"/>
    <property type="match status" value="1"/>
</dbReference>
<name>A0ABM1BUG2_LIMPO</name>
<evidence type="ECO:0000313" key="17">
    <source>
        <dbReference type="Proteomes" id="UP000694941"/>
    </source>
</evidence>
<dbReference type="InterPro" id="IPR009068">
    <property type="entry name" value="uS15_NS1_RNA-bd_sf"/>
</dbReference>
<evidence type="ECO:0000256" key="2">
    <source>
        <dbReference type="ARBA" id="ARBA00005594"/>
    </source>
</evidence>
<keyword evidence="17" id="KW-1185">Reference proteome</keyword>
<evidence type="ECO:0000256" key="6">
    <source>
        <dbReference type="ARBA" id="ARBA00022741"/>
    </source>
</evidence>
<dbReference type="InterPro" id="IPR000738">
    <property type="entry name" value="WHEP-TRS_dom"/>
</dbReference>
<dbReference type="RefSeq" id="XP_013788881.1">
    <property type="nucleotide sequence ID" value="XM_013933427.2"/>
</dbReference>
<dbReference type="SUPFAM" id="SSF52374">
    <property type="entry name" value="Nucleotidylyl transferase"/>
    <property type="match status" value="1"/>
</dbReference>
<proteinExistence type="inferred from homology"/>
<dbReference type="InterPro" id="IPR014729">
    <property type="entry name" value="Rossmann-like_a/b/a_fold"/>
</dbReference>
<dbReference type="Gene3D" id="1.10.287.10">
    <property type="entry name" value="S15/NS1, RNA-binding"/>
    <property type="match status" value="1"/>
</dbReference>
<dbReference type="PROSITE" id="PS00178">
    <property type="entry name" value="AA_TRNA_LIGASE_I"/>
    <property type="match status" value="1"/>
</dbReference>
<dbReference type="Pfam" id="PF19303">
    <property type="entry name" value="Anticodon_3"/>
    <property type="match status" value="1"/>
</dbReference>
<dbReference type="InterPro" id="IPR033911">
    <property type="entry name" value="MetRS_core"/>
</dbReference>
<dbReference type="NCBIfam" id="TIGR00398">
    <property type="entry name" value="metG"/>
    <property type="match status" value="1"/>
</dbReference>
<keyword evidence="15" id="KW-0732">Signal</keyword>
<feature type="chain" id="PRO_5047515783" description="Methionine--tRNA ligase, cytoplasmic" evidence="15">
    <location>
        <begin position="19"/>
        <end position="950"/>
    </location>
</feature>
<evidence type="ECO:0000256" key="14">
    <source>
        <dbReference type="SAM" id="MobiDB-lite"/>
    </source>
</evidence>
<keyword evidence="8" id="KW-0694">RNA-binding</keyword>
<dbReference type="InterPro" id="IPR009080">
    <property type="entry name" value="tRNAsynth_Ia_anticodon-bd"/>
</dbReference>
<evidence type="ECO:0000256" key="5">
    <source>
        <dbReference type="ARBA" id="ARBA00022598"/>
    </source>
</evidence>
<dbReference type="Gene3D" id="3.40.50.620">
    <property type="entry name" value="HUPs"/>
    <property type="match status" value="1"/>
</dbReference>
<dbReference type="GeneID" id="106472771"/>
<evidence type="ECO:0000256" key="11">
    <source>
        <dbReference type="ARBA" id="ARBA00030904"/>
    </source>
</evidence>
<dbReference type="Gene3D" id="2.20.28.20">
    <property type="entry name" value="Methionyl-tRNA synthetase, Zn-domain"/>
    <property type="match status" value="1"/>
</dbReference>
<feature type="compositionally biased region" description="Basic and acidic residues" evidence="14">
    <location>
        <begin position="845"/>
        <end position="857"/>
    </location>
</feature>
<comment type="catalytic activity">
    <reaction evidence="12">
        <text>tRNA(Met) + L-methionine + ATP = L-methionyl-tRNA(Met) + AMP + diphosphate</text>
        <dbReference type="Rhea" id="RHEA:13481"/>
        <dbReference type="Rhea" id="RHEA-COMP:9667"/>
        <dbReference type="Rhea" id="RHEA-COMP:9698"/>
        <dbReference type="ChEBI" id="CHEBI:30616"/>
        <dbReference type="ChEBI" id="CHEBI:33019"/>
        <dbReference type="ChEBI" id="CHEBI:57844"/>
        <dbReference type="ChEBI" id="CHEBI:78442"/>
        <dbReference type="ChEBI" id="CHEBI:78530"/>
        <dbReference type="ChEBI" id="CHEBI:456215"/>
        <dbReference type="EC" id="6.1.1.10"/>
    </reaction>
</comment>
<dbReference type="EC" id="6.1.1.10" evidence="3"/>
<evidence type="ECO:0000256" key="10">
    <source>
        <dbReference type="ARBA" id="ARBA00023146"/>
    </source>
</evidence>
<comment type="subcellular location">
    <subcellularLocation>
        <location evidence="1">Cytoplasm</location>
    </subcellularLocation>
</comment>
<protein>
    <recommendedName>
        <fullName evidence="4">Methionine--tRNA ligase, cytoplasmic</fullName>
        <ecNumber evidence="3">6.1.1.10</ecNumber>
    </recommendedName>
    <alternativeName>
        <fullName evidence="11">Methionyl-tRNA synthetase</fullName>
    </alternativeName>
</protein>
<dbReference type="InterPro" id="IPR023458">
    <property type="entry name" value="Met-tRNA_ligase_1"/>
</dbReference>
<dbReference type="SUPFAM" id="SSF47323">
    <property type="entry name" value="Anticodon-binding domain of a subclass of class I aminoacyl-tRNA synthetases"/>
    <property type="match status" value="1"/>
</dbReference>
<dbReference type="Gene3D" id="1.20.1050.10">
    <property type="match status" value="1"/>
</dbReference>
<evidence type="ECO:0000256" key="9">
    <source>
        <dbReference type="ARBA" id="ARBA00022917"/>
    </source>
</evidence>
<dbReference type="Pfam" id="PF00458">
    <property type="entry name" value="WHEP-TRS"/>
    <property type="match status" value="1"/>
</dbReference>
<dbReference type="CDD" id="cd00939">
    <property type="entry name" value="MetRS_RNA"/>
    <property type="match status" value="1"/>
</dbReference>
<dbReference type="SUPFAM" id="SSF57770">
    <property type="entry name" value="Methionyl-tRNA synthetase (MetRS), Zn-domain"/>
    <property type="match status" value="1"/>
</dbReference>
<dbReference type="InterPro" id="IPR001412">
    <property type="entry name" value="aa-tRNA-synth_I_CS"/>
</dbReference>
<keyword evidence="9 13" id="KW-0648">Protein biosynthesis</keyword>
<dbReference type="Gene3D" id="1.10.730.10">
    <property type="entry name" value="Isoleucyl-tRNA Synthetase, Domain 1"/>
    <property type="match status" value="1"/>
</dbReference>
<dbReference type="Pfam" id="PF09334">
    <property type="entry name" value="tRNA-synt_1g"/>
    <property type="match status" value="1"/>
</dbReference>
<organism evidence="17 18">
    <name type="scientific">Limulus polyphemus</name>
    <name type="common">Atlantic horseshoe crab</name>
    <dbReference type="NCBI Taxonomy" id="6850"/>
    <lineage>
        <taxon>Eukaryota</taxon>
        <taxon>Metazoa</taxon>
        <taxon>Ecdysozoa</taxon>
        <taxon>Arthropoda</taxon>
        <taxon>Chelicerata</taxon>
        <taxon>Merostomata</taxon>
        <taxon>Xiphosura</taxon>
        <taxon>Limulidae</taxon>
        <taxon>Limulus</taxon>
    </lineage>
</organism>
<dbReference type="Gene3D" id="3.40.30.10">
    <property type="entry name" value="Glutaredoxin"/>
    <property type="match status" value="1"/>
</dbReference>
<dbReference type="InterPro" id="IPR036282">
    <property type="entry name" value="Glutathione-S-Trfase_C_sf"/>
</dbReference>
<feature type="compositionally biased region" description="Low complexity" evidence="14">
    <location>
        <begin position="859"/>
        <end position="873"/>
    </location>
</feature>
<dbReference type="SMART" id="SM00991">
    <property type="entry name" value="WHEP-TRS"/>
    <property type="match status" value="1"/>
</dbReference>
<dbReference type="PRINTS" id="PR01041">
    <property type="entry name" value="TRNASYNTHMET"/>
</dbReference>
<evidence type="ECO:0000256" key="15">
    <source>
        <dbReference type="SAM" id="SignalP"/>
    </source>
</evidence>
<keyword evidence="6 13" id="KW-0547">Nucleotide-binding</keyword>
<evidence type="ECO:0000313" key="18">
    <source>
        <dbReference type="RefSeq" id="XP_013788881.1"/>
    </source>
</evidence>
<keyword evidence="10 13" id="KW-0030">Aminoacyl-tRNA synthetase</keyword>
<dbReference type="NCBIfam" id="NF001100">
    <property type="entry name" value="PRK00133.1"/>
    <property type="match status" value="1"/>
</dbReference>
<feature type="region of interest" description="Disordered" evidence="14">
    <location>
        <begin position="928"/>
        <end position="950"/>
    </location>
</feature>
<dbReference type="InterPro" id="IPR015413">
    <property type="entry name" value="Methionyl/Leucyl_tRNA_Synth"/>
</dbReference>
<dbReference type="SUPFAM" id="SSF47616">
    <property type="entry name" value="GST C-terminal domain-like"/>
    <property type="match status" value="1"/>
</dbReference>